<dbReference type="Proteomes" id="UP000830768">
    <property type="component" value="Chromosome 4"/>
</dbReference>
<evidence type="ECO:0000313" key="1">
    <source>
        <dbReference type="EMBL" id="UPK93231.1"/>
    </source>
</evidence>
<gene>
    <name evidence="1" type="ORF">LCI18_004166</name>
</gene>
<name>A0ACD3YX88_FUSSC</name>
<keyword evidence="2" id="KW-1185">Reference proteome</keyword>
<evidence type="ECO:0000313" key="2">
    <source>
        <dbReference type="Proteomes" id="UP000830768"/>
    </source>
</evidence>
<organism evidence="1 2">
    <name type="scientific">Fusarium solani subsp. cucurbitae</name>
    <name type="common">Neocosmosporum cucurbitae</name>
    <dbReference type="NCBI Taxonomy" id="2747967"/>
    <lineage>
        <taxon>Eukaryota</taxon>
        <taxon>Fungi</taxon>
        <taxon>Dikarya</taxon>
        <taxon>Ascomycota</taxon>
        <taxon>Pezizomycotina</taxon>
        <taxon>Sordariomycetes</taxon>
        <taxon>Hypocreomycetidae</taxon>
        <taxon>Hypocreales</taxon>
        <taxon>Nectriaceae</taxon>
        <taxon>Fusarium</taxon>
        <taxon>Fusarium solani species complex</taxon>
    </lineage>
</organism>
<dbReference type="EMBL" id="CP090033">
    <property type="protein sequence ID" value="UPK93231.1"/>
    <property type="molecule type" value="Genomic_DNA"/>
</dbReference>
<reference evidence="1" key="1">
    <citation type="submission" date="2021-11" db="EMBL/GenBank/DDBJ databases">
        <title>Fusarium solani-melongenae Genome sequencing and assembly.</title>
        <authorList>
            <person name="Xie S."/>
            <person name="Huang L."/>
            <person name="Zhang X."/>
        </authorList>
    </citation>
    <scope>NUCLEOTIDE SEQUENCE</scope>
    <source>
        <strain evidence="1">CRI 24-3</strain>
    </source>
</reference>
<sequence length="321" mass="34632">MSAYSNSWLEFENALGGIRPVLRGTAPEMRAQYSGLVDLLSPQHPSTRDTVQVTDGQHGAIAYRIYKPVEAEATVAPVGVFYHSGGLVVGNLDSEDAFCRQVALRCHVIIVSVDYRLSPEHKAPAHVEDALSILEWTYSNAQAIGGDSSQIFVIGSSAGGQLDLAVTRMVALGQSALPVSSVKGVVALCPVVLHPLDVPEKYVAGYSSYEEHAENSPVIDKTTMLQMFANTGVSPIDEQYFPVRDDGCLSLFPPTYIATCGQDPLRDDGAVLHRALSSASVPIRTQNYKSLPHCFWIVPSLPETSVFLNDLTSGVAWVLES</sequence>
<accession>A0ACD3YX88</accession>
<proteinExistence type="predicted"/>
<protein>
    <submittedName>
        <fullName evidence="1">Uncharacterized protein</fullName>
    </submittedName>
</protein>